<dbReference type="RefSeq" id="WP_268059902.1">
    <property type="nucleotide sequence ID" value="NZ_JAPQFJ010000002.1"/>
</dbReference>
<gene>
    <name evidence="2" type="ORF">OW729_02745</name>
</gene>
<keyword evidence="1" id="KW-0732">Signal</keyword>
<feature type="chain" id="PRO_5047530420" description="Lipoprotein" evidence="1">
    <location>
        <begin position="23"/>
        <end position="325"/>
    </location>
</feature>
<sequence>MKKIKGFAIIAIISSVMMLVLSGCGSSDKTKLIDALNKGKNVKYAAFESKIDFGVEGAEDGKYPVKNMSLELNGKTAKESDKNQKLQANIKASVSGINVETKFFEEVINENGKVNVNAMIQIPEFLKAQMGPLFKDVEYLNIDTKSLEDLEKMSKQVQAPTVKMDSLANNPYKLQEETNKEITAYLEKDGDKVIENKGKQEVSINNVKETVEMYNVKVSKEELNKIVSLAMSNDKNLKAEDVKKGVDEFLKLLDETSTYMEIGLKDGHIVHTKINIVLKEKQEKVNLAVTMNIFDIDKKVDIKIPTNKEVKSKNLLELVTMMANQ</sequence>
<evidence type="ECO:0000313" key="2">
    <source>
        <dbReference type="EMBL" id="MCY6957521.1"/>
    </source>
</evidence>
<comment type="caution">
    <text evidence="2">The sequence shown here is derived from an EMBL/GenBank/DDBJ whole genome shotgun (WGS) entry which is preliminary data.</text>
</comment>
<evidence type="ECO:0000256" key="1">
    <source>
        <dbReference type="SAM" id="SignalP"/>
    </source>
</evidence>
<proteinExistence type="predicted"/>
<reference evidence="2" key="1">
    <citation type="submission" date="2022-12" db="EMBL/GenBank/DDBJ databases">
        <title>Clostridium sp. nov., isolated from industrial wastewater.</title>
        <authorList>
            <person name="Jiayan W."/>
        </authorList>
    </citation>
    <scope>NUCLEOTIDE SEQUENCE</scope>
    <source>
        <strain evidence="2">ZC22-4</strain>
    </source>
</reference>
<evidence type="ECO:0008006" key="4">
    <source>
        <dbReference type="Google" id="ProtNLM"/>
    </source>
</evidence>
<accession>A0ABT4D5F5</accession>
<protein>
    <recommendedName>
        <fullName evidence="4">Lipoprotein</fullName>
    </recommendedName>
</protein>
<feature type="signal peptide" evidence="1">
    <location>
        <begin position="1"/>
        <end position="22"/>
    </location>
</feature>
<keyword evidence="3" id="KW-1185">Reference proteome</keyword>
<dbReference type="Proteomes" id="UP001144612">
    <property type="component" value="Unassembled WGS sequence"/>
</dbReference>
<organism evidence="2 3">
    <name type="scientific">Clostridium brassicae</name>
    <dbReference type="NCBI Taxonomy" id="2999072"/>
    <lineage>
        <taxon>Bacteria</taxon>
        <taxon>Bacillati</taxon>
        <taxon>Bacillota</taxon>
        <taxon>Clostridia</taxon>
        <taxon>Eubacteriales</taxon>
        <taxon>Clostridiaceae</taxon>
        <taxon>Clostridium</taxon>
    </lineage>
</organism>
<evidence type="ECO:0000313" key="3">
    <source>
        <dbReference type="Proteomes" id="UP001144612"/>
    </source>
</evidence>
<name>A0ABT4D5F5_9CLOT</name>
<dbReference type="EMBL" id="JAPQFJ010000002">
    <property type="protein sequence ID" value="MCY6957521.1"/>
    <property type="molecule type" value="Genomic_DNA"/>
</dbReference>
<dbReference type="PROSITE" id="PS51257">
    <property type="entry name" value="PROKAR_LIPOPROTEIN"/>
    <property type="match status" value="1"/>
</dbReference>